<organism evidence="2 3">
    <name type="scientific">Nonomuraea polychroma</name>
    <dbReference type="NCBI Taxonomy" id="46176"/>
    <lineage>
        <taxon>Bacteria</taxon>
        <taxon>Bacillati</taxon>
        <taxon>Actinomycetota</taxon>
        <taxon>Actinomycetes</taxon>
        <taxon>Streptosporangiales</taxon>
        <taxon>Streptosporangiaceae</taxon>
        <taxon>Nonomuraea</taxon>
    </lineage>
</organism>
<keyword evidence="1" id="KW-0472">Membrane</keyword>
<dbReference type="OrthoDB" id="4327488at2"/>
<gene>
    <name evidence="2" type="ORF">EDD27_3182</name>
</gene>
<proteinExistence type="predicted"/>
<dbReference type="RefSeq" id="WP_127933091.1">
    <property type="nucleotide sequence ID" value="NZ_SAUN01000001.1"/>
</dbReference>
<keyword evidence="3" id="KW-1185">Reference proteome</keyword>
<feature type="transmembrane region" description="Helical" evidence="1">
    <location>
        <begin position="44"/>
        <end position="67"/>
    </location>
</feature>
<evidence type="ECO:0000256" key="1">
    <source>
        <dbReference type="SAM" id="Phobius"/>
    </source>
</evidence>
<comment type="caution">
    <text evidence="2">The sequence shown here is derived from an EMBL/GenBank/DDBJ whole genome shotgun (WGS) entry which is preliminary data.</text>
</comment>
<evidence type="ECO:0000313" key="3">
    <source>
        <dbReference type="Proteomes" id="UP000284824"/>
    </source>
</evidence>
<keyword evidence="1" id="KW-0812">Transmembrane</keyword>
<protein>
    <recommendedName>
        <fullName evidence="4">Holin</fullName>
    </recommendedName>
</protein>
<reference evidence="2 3" key="1">
    <citation type="submission" date="2019-01" db="EMBL/GenBank/DDBJ databases">
        <title>Sequencing the genomes of 1000 actinobacteria strains.</title>
        <authorList>
            <person name="Klenk H.-P."/>
        </authorList>
    </citation>
    <scope>NUCLEOTIDE SEQUENCE [LARGE SCALE GENOMIC DNA]</scope>
    <source>
        <strain evidence="2 3">DSM 43925</strain>
    </source>
</reference>
<keyword evidence="1" id="KW-1133">Transmembrane helix</keyword>
<accession>A0A438M4H5</accession>
<name>A0A438M4H5_9ACTN</name>
<dbReference type="EMBL" id="SAUN01000001">
    <property type="protein sequence ID" value="RVX40760.1"/>
    <property type="molecule type" value="Genomic_DNA"/>
</dbReference>
<dbReference type="AlphaFoldDB" id="A0A438M4H5"/>
<evidence type="ECO:0008006" key="4">
    <source>
        <dbReference type="Google" id="ProtNLM"/>
    </source>
</evidence>
<dbReference type="Proteomes" id="UP000284824">
    <property type="component" value="Unassembled WGS sequence"/>
</dbReference>
<feature type="transmembrane region" description="Helical" evidence="1">
    <location>
        <begin position="17"/>
        <end position="38"/>
    </location>
</feature>
<sequence length="85" mass="9184">MHGEPISYGKPKVERKITASAAGSYLGLLAVLTVLQAINADLDLIAFLPDWLESLAVPLLPGLITYVSGYKAKHTARPDLPLDQR</sequence>
<evidence type="ECO:0000313" key="2">
    <source>
        <dbReference type="EMBL" id="RVX40760.1"/>
    </source>
</evidence>